<dbReference type="PROSITE" id="PS00012">
    <property type="entry name" value="PHOSPHOPANTETHEINE"/>
    <property type="match status" value="1"/>
</dbReference>
<protein>
    <submittedName>
        <fullName evidence="6">Amino acid adenylation domain-containing protein</fullName>
    </submittedName>
</protein>
<dbReference type="InterPro" id="IPR020806">
    <property type="entry name" value="PKS_PP-bd"/>
</dbReference>
<dbReference type="SUPFAM" id="SSF56801">
    <property type="entry name" value="Acetyl-CoA synthetase-like"/>
    <property type="match status" value="2"/>
</dbReference>
<proteinExistence type="predicted"/>
<accession>A0ABW1NHB5</accession>
<dbReference type="Gene3D" id="3.30.300.30">
    <property type="match status" value="2"/>
</dbReference>
<evidence type="ECO:0000256" key="4">
    <source>
        <dbReference type="SAM" id="MobiDB-lite"/>
    </source>
</evidence>
<dbReference type="InterPro" id="IPR000873">
    <property type="entry name" value="AMP-dep_synth/lig_dom"/>
</dbReference>
<evidence type="ECO:0000259" key="5">
    <source>
        <dbReference type="PROSITE" id="PS50075"/>
    </source>
</evidence>
<dbReference type="NCBIfam" id="TIGR01733">
    <property type="entry name" value="AA-adenyl-dom"/>
    <property type="match status" value="2"/>
</dbReference>
<dbReference type="PROSITE" id="PS50075">
    <property type="entry name" value="CARRIER"/>
    <property type="match status" value="1"/>
</dbReference>
<dbReference type="Gene3D" id="1.10.1200.10">
    <property type="entry name" value="ACP-like"/>
    <property type="match status" value="1"/>
</dbReference>
<gene>
    <name evidence="6" type="ORF">ACFP1K_13415</name>
</gene>
<comment type="cofactor">
    <cofactor evidence="1">
        <name>pantetheine 4'-phosphate</name>
        <dbReference type="ChEBI" id="CHEBI:47942"/>
    </cofactor>
</comment>
<evidence type="ECO:0000256" key="3">
    <source>
        <dbReference type="ARBA" id="ARBA00022553"/>
    </source>
</evidence>
<dbReference type="Pfam" id="PF13193">
    <property type="entry name" value="AMP-binding_C"/>
    <property type="match status" value="2"/>
</dbReference>
<dbReference type="PROSITE" id="PS00455">
    <property type="entry name" value="AMP_BINDING"/>
    <property type="match status" value="2"/>
</dbReference>
<dbReference type="PANTHER" id="PTHR45527:SF1">
    <property type="entry name" value="FATTY ACID SYNTHASE"/>
    <property type="match status" value="1"/>
</dbReference>
<dbReference type="Pfam" id="PF00550">
    <property type="entry name" value="PP-binding"/>
    <property type="match status" value="1"/>
</dbReference>
<dbReference type="InterPro" id="IPR025110">
    <property type="entry name" value="AMP-bd_C"/>
</dbReference>
<dbReference type="InterPro" id="IPR010071">
    <property type="entry name" value="AA_adenyl_dom"/>
</dbReference>
<dbReference type="CDD" id="cd19540">
    <property type="entry name" value="LCL_NRPS-like"/>
    <property type="match status" value="1"/>
</dbReference>
<dbReference type="RefSeq" id="WP_380751556.1">
    <property type="nucleotide sequence ID" value="NZ_JBHSRF010000014.1"/>
</dbReference>
<dbReference type="InterPro" id="IPR006162">
    <property type="entry name" value="Ppantetheine_attach_site"/>
</dbReference>
<dbReference type="InterPro" id="IPR020845">
    <property type="entry name" value="AMP-binding_CS"/>
</dbReference>
<comment type="caution">
    <text evidence="6">The sequence shown here is derived from an EMBL/GenBank/DDBJ whole genome shotgun (WGS) entry which is preliminary data.</text>
</comment>
<sequence length="2008" mass="215134">MAQRNRRFRLSAAQYDIWLAQRIGDPSPVYNSGEYLEIDGPVDPVLFEEALRRAVAETESLNLRVVEETDGPWQVAEPAGWPLPVLDLTGADRPEEEALAWMREEMSRPADPLAYPLFAQALFKISADRWFWYQRYNHVVTDAYGWSIFGRRVADLYTALARGTECSAARFGTVEELLAEQDAYLGSPAHLADRDHWTARFADRPDPVSLPVGGAAGATFRRSTTHLAEPDARRVREAAGTADIGWPNVVLAAAGAYFARTAGVRDVVFSVVVTGRVTALAGRTPATTANIVPMRLRVDPSEDILTLARRVRDELRGIARHQRYRGEELRRELDWPAGKRHFGPLVNVVTFDRDLDFAGSRAVAHDLSVPPVEDLMITVRGGSGDGRMRIDFDGDVSSPDDLTAHQRAFATFLAAAVAAPRAPVGHLDVLDPAGLTQVLSTWNDTAAPVPSTTLPALFRAQVERTPSAVAVLDEHTSLTYARLDARSNQAARWFRDQGVLPGGRVAVLMERSADLMVVLWGVLKAGASYVPVDPEYPADRIEYILTDASPPVVCTEELWSSPQTVAAVASCSEAPLDLDLPSGLPAYMIYTSGSTGRPKGTVISHAAIVNRLLWMQHEFRLTAGDRVLQKTPSGFDVSVWEFFWPSLVGAGLVMARPGGHRDPAYLVEAVERHAVTVMHFVPSMLGSFLGELRPGDCPTLRHVVCSGEALPPDLVTDFHRLLPATLSNLYGPTEAAVDVTSWTCTPSPSATPIGRPVWNTQVHVLDAYLRPVPPGVTGELYLSGIQLAHGYASRPALTADRFVASPFGGRMYRTGDLTRWTPEGDLLYIGRTDHQVKLRGFRIELSEIEATLATHESVARVAVLAREDQPGVKRLVAYVVPSSTATDTAREPVPSAGPADPRTLREYAARTLPEYMVPSAVVVLPALPVTANGKLDRAALPAPDFGGTGRGPATPLEDVLCGLFAEVLGLDRVGAEESFFTLGGDSLLATRLTSRVRSALTTELTIRDIFRTPTAAALAHLIDTLQGAPVRPPVTPAPHPDGGSPLSFGQRRMWFLNQLEETDTTAAYNVPIVLNLTGPLNIPALQAALADLADRHEPLRTIYPHIDGTPHQQILTGPSAHPHLRQDRRGLDLGVVLAGVAGEGFDLARELPWRAELVVVGEGEYVLVMVVHHIAVDGWSKGVLARDLRVAYGARCRGEAPEWEPLPVRYADYAVWQREVLGEADDPASLLSGQLAFWRDALAGMPDQLALPADRSRPAVASFRGGTVPFELSAEVHAGLVTVARRGGATTFMVVQAALAALLSRLGAGTDIPVGTAVAGRGDRALEDLAGFFINTLVLRTDVGGDPSFGELLSRVREADLAAFARQDVPFERLVDELSPARSLARHPLFQVMLVLQNVPGPRWELPGLDVTALDEADLPAEVVPARFDLSVDLSERRDAGGAPAGIGGVVQYATDLFDHSTVVLLLERLRRVLEQVAADPDLRVGRLELLGEGERRTVVETWNDTARAVSGATLGELVAEVAGRTPDAVAVVAEDGTWTYRELSERAGRVARWLAGRGVRAGDRVGVVMGRSAELVAVLLGVVKVGAAFVPLDPSYPAERIGFVVGDAAPVLVVCTAGTAGVLPEGVVRVVWDDPVVVAEVSRCSPDLDGVVLHSALAAYVIYTSGSTGVPKGVVVSHAGLGGLAGAQVERFGVGLGARVLQFAALGFDAAVSEICMALLGGATLVLAPADRMPPFGRVEDLLVDFGITHVTLPPSVLAQVEELPGHLVSLVVAGEACPPELVERWAGGRRMFNAYGPTETTVCATMTQALSPLSGRTSVAIGGPIWNTRVYVLDDFLCPVPPGVVGELYVSGDGLARGYAGRPGLTAERFVACPSGGRMYRTGDLVRWTSDGELLFAGRADEQVKIRGFRIELGEIEAVLASHPGVAQAAVVPREDHSGVKRLVAYVVPAGRRTTAPDSPHHVPPSRRRDEGDVHVEQGGVPAGPGLERGGALAGVGVGLDVGELR</sequence>
<dbReference type="Gene3D" id="3.30.559.30">
    <property type="entry name" value="Nonribosomal peptide synthetase, condensation domain"/>
    <property type="match status" value="2"/>
</dbReference>
<dbReference type="EMBL" id="JBHSRF010000014">
    <property type="protein sequence ID" value="MFC6082157.1"/>
    <property type="molecule type" value="Genomic_DNA"/>
</dbReference>
<organism evidence="6 7">
    <name type="scientific">Sphaerisporangium aureirubrum</name>
    <dbReference type="NCBI Taxonomy" id="1544736"/>
    <lineage>
        <taxon>Bacteria</taxon>
        <taxon>Bacillati</taxon>
        <taxon>Actinomycetota</taxon>
        <taxon>Actinomycetes</taxon>
        <taxon>Streptosporangiales</taxon>
        <taxon>Streptosporangiaceae</taxon>
        <taxon>Sphaerisporangium</taxon>
    </lineage>
</organism>
<name>A0ABW1NHB5_9ACTN</name>
<dbReference type="SMART" id="SM00823">
    <property type="entry name" value="PKS_PP"/>
    <property type="match status" value="1"/>
</dbReference>
<dbReference type="PANTHER" id="PTHR45527">
    <property type="entry name" value="NONRIBOSOMAL PEPTIDE SYNTHETASE"/>
    <property type="match status" value="1"/>
</dbReference>
<feature type="region of interest" description="Disordered" evidence="4">
    <location>
        <begin position="1953"/>
        <end position="1990"/>
    </location>
</feature>
<evidence type="ECO:0000313" key="7">
    <source>
        <dbReference type="Proteomes" id="UP001596137"/>
    </source>
</evidence>
<evidence type="ECO:0000256" key="1">
    <source>
        <dbReference type="ARBA" id="ARBA00001957"/>
    </source>
</evidence>
<evidence type="ECO:0000256" key="2">
    <source>
        <dbReference type="ARBA" id="ARBA00022450"/>
    </source>
</evidence>
<dbReference type="Pfam" id="PF00501">
    <property type="entry name" value="AMP-binding"/>
    <property type="match status" value="2"/>
</dbReference>
<keyword evidence="7" id="KW-1185">Reference proteome</keyword>
<feature type="non-terminal residue" evidence="6">
    <location>
        <position position="2008"/>
    </location>
</feature>
<dbReference type="Proteomes" id="UP001596137">
    <property type="component" value="Unassembled WGS sequence"/>
</dbReference>
<dbReference type="CDD" id="cd17646">
    <property type="entry name" value="A_NRPS_AB3403-like"/>
    <property type="match status" value="1"/>
</dbReference>
<dbReference type="SUPFAM" id="SSF52777">
    <property type="entry name" value="CoA-dependent acyltransferases"/>
    <property type="match status" value="4"/>
</dbReference>
<feature type="compositionally biased region" description="Basic and acidic residues" evidence="4">
    <location>
        <begin position="1969"/>
        <end position="1978"/>
    </location>
</feature>
<dbReference type="InterPro" id="IPR042099">
    <property type="entry name" value="ANL_N_sf"/>
</dbReference>
<dbReference type="InterPro" id="IPR036736">
    <property type="entry name" value="ACP-like_sf"/>
</dbReference>
<dbReference type="InterPro" id="IPR009081">
    <property type="entry name" value="PP-bd_ACP"/>
</dbReference>
<dbReference type="InterPro" id="IPR023213">
    <property type="entry name" value="CAT-like_dom_sf"/>
</dbReference>
<dbReference type="InterPro" id="IPR001242">
    <property type="entry name" value="Condensation_dom"/>
</dbReference>
<keyword evidence="2" id="KW-0596">Phosphopantetheine</keyword>
<dbReference type="Gene3D" id="3.40.50.12780">
    <property type="entry name" value="N-terminal domain of ligase-like"/>
    <property type="match status" value="2"/>
</dbReference>
<dbReference type="Gene3D" id="3.30.559.10">
    <property type="entry name" value="Chloramphenicol acetyltransferase-like domain"/>
    <property type="match status" value="2"/>
</dbReference>
<reference evidence="7" key="1">
    <citation type="journal article" date="2019" name="Int. J. Syst. Evol. Microbiol.">
        <title>The Global Catalogue of Microorganisms (GCM) 10K type strain sequencing project: providing services to taxonomists for standard genome sequencing and annotation.</title>
        <authorList>
            <consortium name="The Broad Institute Genomics Platform"/>
            <consortium name="The Broad Institute Genome Sequencing Center for Infectious Disease"/>
            <person name="Wu L."/>
            <person name="Ma J."/>
        </authorList>
    </citation>
    <scope>NUCLEOTIDE SEQUENCE [LARGE SCALE GENOMIC DNA]</scope>
    <source>
        <strain evidence="7">JCM 30346</strain>
    </source>
</reference>
<feature type="domain" description="Carrier" evidence="5">
    <location>
        <begin position="951"/>
        <end position="1026"/>
    </location>
</feature>
<keyword evidence="3" id="KW-0597">Phosphoprotein</keyword>
<dbReference type="Pfam" id="PF00668">
    <property type="entry name" value="Condensation"/>
    <property type="match status" value="2"/>
</dbReference>
<dbReference type="SUPFAM" id="SSF47336">
    <property type="entry name" value="ACP-like"/>
    <property type="match status" value="1"/>
</dbReference>
<dbReference type="InterPro" id="IPR045851">
    <property type="entry name" value="AMP-bd_C_sf"/>
</dbReference>
<evidence type="ECO:0000313" key="6">
    <source>
        <dbReference type="EMBL" id="MFC6082157.1"/>
    </source>
</evidence>